<evidence type="ECO:0000313" key="4">
    <source>
        <dbReference type="Proteomes" id="UP000060513"/>
    </source>
</evidence>
<dbReference type="EMBL" id="CP011340">
    <property type="protein sequence ID" value="ALC18833.1"/>
    <property type="molecule type" value="Genomic_DNA"/>
</dbReference>
<keyword evidence="1" id="KW-0378">Hydrolase</keyword>
<protein>
    <submittedName>
        <fullName evidence="3">Stage II sporulation protein E</fullName>
    </submittedName>
</protein>
<dbReference type="InterPro" id="IPR001932">
    <property type="entry name" value="PPM-type_phosphatase-like_dom"/>
</dbReference>
<dbReference type="GO" id="GO:0016791">
    <property type="term" value="F:phosphatase activity"/>
    <property type="evidence" value="ECO:0007669"/>
    <property type="project" value="TreeGrafter"/>
</dbReference>
<dbReference type="InterPro" id="IPR052016">
    <property type="entry name" value="Bact_Sigma-Reg"/>
</dbReference>
<sequence length="418" mass="45265">MSDRDKDVRRMLMGLLADSHVMSFEHIPEVVSQHAAVAGLTDVRVYLGDLQRDLLRLLVSEGAPPGERHPAELTVEGSVAGRAYQYGRVTAGASGPDGRHCWWIPLLDGTERLGVLHVAGPDDDEGTLEAMLALASLVAMLVVSSRVTSDTYARLSRSRAMNVAAEMQWQLMPPRTYSDGRVTIGAVMEPAYQVSGDAYDYATTGNIVHLSVFDAMGHDTAAGLTANLAVGACRNRRRQDAGLADLGDAIEEVLLEQFGHNRFVTGVMADLDTATGVLAWTSRGHLPPVVIRGGRWSSLLACPPSHPMGSDLGLPTTVCHEHLQPGDRVVLYTDGITEARTSAGVEFGLTAFVDFLIRHHADGLPVPETLRRLMRAVRQHHNDRLQDDATILLCEWFGPKTQSTERAAPVAGVPLVHE</sequence>
<dbReference type="Gene3D" id="3.60.40.10">
    <property type="entry name" value="PPM-type phosphatase domain"/>
    <property type="match status" value="1"/>
</dbReference>
<dbReference type="PANTHER" id="PTHR43156:SF2">
    <property type="entry name" value="STAGE II SPORULATION PROTEIN E"/>
    <property type="match status" value="1"/>
</dbReference>
<dbReference type="STRING" id="38300.SPRI_0527"/>
<dbReference type="SUPFAM" id="SSF55781">
    <property type="entry name" value="GAF domain-like"/>
    <property type="match status" value="1"/>
</dbReference>
<dbReference type="KEGG" id="spri:SPRI_0527"/>
<dbReference type="PANTHER" id="PTHR43156">
    <property type="entry name" value="STAGE II SPORULATION PROTEIN E-RELATED"/>
    <property type="match status" value="1"/>
</dbReference>
<accession>A0A0M3QH29</accession>
<proteinExistence type="predicted"/>
<dbReference type="Pfam" id="PF07228">
    <property type="entry name" value="SpoIIE"/>
    <property type="match status" value="1"/>
</dbReference>
<dbReference type="SUPFAM" id="SSF81606">
    <property type="entry name" value="PP2C-like"/>
    <property type="match status" value="1"/>
</dbReference>
<evidence type="ECO:0000256" key="1">
    <source>
        <dbReference type="ARBA" id="ARBA00022801"/>
    </source>
</evidence>
<dbReference type="AlphaFoldDB" id="A0A0M3QH29"/>
<evidence type="ECO:0000313" key="3">
    <source>
        <dbReference type="EMBL" id="ALC18833.1"/>
    </source>
</evidence>
<dbReference type="Proteomes" id="UP000060513">
    <property type="component" value="Chromosome"/>
</dbReference>
<dbReference type="InterPro" id="IPR036457">
    <property type="entry name" value="PPM-type-like_dom_sf"/>
</dbReference>
<organism evidence="3">
    <name type="scientific">Streptomyces pristinaespiralis</name>
    <dbReference type="NCBI Taxonomy" id="38300"/>
    <lineage>
        <taxon>Bacteria</taxon>
        <taxon>Bacillati</taxon>
        <taxon>Actinomycetota</taxon>
        <taxon>Actinomycetes</taxon>
        <taxon>Kitasatosporales</taxon>
        <taxon>Streptomycetaceae</taxon>
        <taxon>Streptomyces</taxon>
    </lineage>
</organism>
<evidence type="ECO:0000259" key="2">
    <source>
        <dbReference type="SMART" id="SM00331"/>
    </source>
</evidence>
<name>A0A0M3QH29_STRPR</name>
<gene>
    <name evidence="3" type="ORF">SPRI_0527</name>
</gene>
<feature type="domain" description="PPM-type phosphatase" evidence="2">
    <location>
        <begin position="179"/>
        <end position="396"/>
    </location>
</feature>
<reference evidence="3 4" key="1">
    <citation type="submission" date="2015-08" db="EMBL/GenBank/DDBJ databases">
        <title>Genome sequence of the pristinamycin over-producing bacterium Streptomyces pristinaespiralis HCCB10218.</title>
        <authorList>
            <person name="Tian J."/>
            <person name="Yang J."/>
            <person name="Li L."/>
            <person name="Ruan L."/>
            <person name="Wei W."/>
            <person name="Zheng G."/>
            <person name="Wei Z."/>
            <person name="Yang S."/>
            <person name="Ge M."/>
            <person name="Jiang W."/>
            <person name="Lu Y."/>
        </authorList>
    </citation>
    <scope>NUCLEOTIDE SEQUENCE [LARGE SCALE GENOMIC DNA]</scope>
    <source>
        <strain evidence="3 4">HCCB 10218</strain>
    </source>
</reference>
<dbReference type="PATRIC" id="fig|38300.4.peg.557"/>
<dbReference type="SMART" id="SM00331">
    <property type="entry name" value="PP2C_SIG"/>
    <property type="match status" value="1"/>
</dbReference>